<feature type="compositionally biased region" description="Polar residues" evidence="1">
    <location>
        <begin position="317"/>
        <end position="332"/>
    </location>
</feature>
<evidence type="ECO:0000256" key="2">
    <source>
        <dbReference type="SAM" id="Phobius"/>
    </source>
</evidence>
<protein>
    <submittedName>
        <fullName evidence="3">Uncharacterized protein</fullName>
    </submittedName>
</protein>
<keyword evidence="2" id="KW-1133">Transmembrane helix</keyword>
<dbReference type="AlphaFoldDB" id="A0A139H2P4"/>
<gene>
    <name evidence="3" type="ORF">AC578_146</name>
</gene>
<accession>A0A139H2P4</accession>
<feature type="region of interest" description="Disordered" evidence="1">
    <location>
        <begin position="391"/>
        <end position="418"/>
    </location>
</feature>
<proteinExistence type="predicted"/>
<feature type="transmembrane region" description="Helical" evidence="2">
    <location>
        <begin position="156"/>
        <end position="180"/>
    </location>
</feature>
<organism evidence="3 4">
    <name type="scientific">Pseudocercospora eumusae</name>
    <dbReference type="NCBI Taxonomy" id="321146"/>
    <lineage>
        <taxon>Eukaryota</taxon>
        <taxon>Fungi</taxon>
        <taxon>Dikarya</taxon>
        <taxon>Ascomycota</taxon>
        <taxon>Pezizomycotina</taxon>
        <taxon>Dothideomycetes</taxon>
        <taxon>Dothideomycetidae</taxon>
        <taxon>Mycosphaerellales</taxon>
        <taxon>Mycosphaerellaceae</taxon>
        <taxon>Pseudocercospora</taxon>
    </lineage>
</organism>
<feature type="compositionally biased region" description="Basic and acidic residues" evidence="1">
    <location>
        <begin position="669"/>
        <end position="681"/>
    </location>
</feature>
<comment type="caution">
    <text evidence="3">The sequence shown here is derived from an EMBL/GenBank/DDBJ whole genome shotgun (WGS) entry which is preliminary data.</text>
</comment>
<name>A0A139H2P4_9PEZI</name>
<feature type="region of interest" description="Disordered" evidence="1">
    <location>
        <begin position="247"/>
        <end position="278"/>
    </location>
</feature>
<feature type="region of interest" description="Disordered" evidence="1">
    <location>
        <begin position="433"/>
        <end position="461"/>
    </location>
</feature>
<feature type="compositionally biased region" description="Basic and acidic residues" evidence="1">
    <location>
        <begin position="400"/>
        <end position="418"/>
    </location>
</feature>
<dbReference type="EMBL" id="LFZN01000165">
    <property type="protein sequence ID" value="KXS96714.1"/>
    <property type="molecule type" value="Genomic_DNA"/>
</dbReference>
<feature type="region of interest" description="Disordered" evidence="1">
    <location>
        <begin position="664"/>
        <end position="702"/>
    </location>
</feature>
<dbReference type="Proteomes" id="UP000070133">
    <property type="component" value="Unassembled WGS sequence"/>
</dbReference>
<reference evidence="3 4" key="1">
    <citation type="submission" date="2015-07" db="EMBL/GenBank/DDBJ databases">
        <title>Comparative genomics of the Sigatoka disease complex on banana suggests a link between parallel evolutionary changes in Pseudocercospora fijiensis and Pseudocercospora eumusae and increased virulence on the banana host.</title>
        <authorList>
            <person name="Chang T.-C."/>
            <person name="Salvucci A."/>
            <person name="Crous P.W."/>
            <person name="Stergiopoulos I."/>
        </authorList>
    </citation>
    <scope>NUCLEOTIDE SEQUENCE [LARGE SCALE GENOMIC DNA]</scope>
    <source>
        <strain evidence="3 4">CBS 114824</strain>
    </source>
</reference>
<evidence type="ECO:0000256" key="1">
    <source>
        <dbReference type="SAM" id="MobiDB-lite"/>
    </source>
</evidence>
<feature type="transmembrane region" description="Helical" evidence="2">
    <location>
        <begin position="123"/>
        <end position="144"/>
    </location>
</feature>
<dbReference type="STRING" id="321146.A0A139H2P4"/>
<sequence>MPEQPYLYDRIEARQSVAYPYSDFNPRAATQAHYAAFQERAERQKRKAQQDGKPLINFNQHPDSYMIIGQPQIDHKPMAPNTKKKVTWARWLQFVLRCHEEIGALGILVCVICLKMANDGPGWIIRVAPAWDSVITMYAIYHLLRPANGRTPNSSASYHFFALFTDTSLVPFYVFIALYAKQNYDLQPGTDDRWTSFFSTEYATTTVIYVTFIASIAIGALHLVSVALDLYLIVMFRKISNLPPDMNPLEDNLTGSNRKRSQKHKYKNSEATVSSVSTDMSEKKAGYLRGSTLDVSDSRLSTAKEPESRTIPWGHSRMNSDNTYSPHNPNSARLSRQMYDEVSISQGPYSGRSSRVDVSGGARSLAGTLVNDGDHGEVVGYGNIPAVPRFATRPMSRQGSPDRHASAPSKDLVKSQQKDSLLKDNWYVLEEDGTTDLGTPRRKNNHGHNREPTLPNVELPPLQKHDSFVTEAQAQPQPLKMNPPTPSTSVHDLAGSETYSDYQPIETGVARTATVQSHATASSSVYSESAPSLKTTMNASPKRKQYGDLASATSGIRGNSPGNLPRFGGSAVRGMYGYPTPQNSRTPSPPKQQQARVISRTGADIADANLYASAQQTGLRDRRDVSGKIAEEGRGGWSRQHGLRGGEGDEEVLTWRSREVESFPPYEEPAWREEPSPLERTKSKRYYANRDRNSGDSLGNTGHWHLVLSGEKLID</sequence>
<feature type="region of interest" description="Disordered" evidence="1">
    <location>
        <begin position="297"/>
        <end position="332"/>
    </location>
</feature>
<keyword evidence="2" id="KW-0812">Transmembrane</keyword>
<feature type="compositionally biased region" description="Basic residues" evidence="1">
    <location>
        <begin position="257"/>
        <end position="266"/>
    </location>
</feature>
<feature type="compositionally biased region" description="Polar residues" evidence="1">
    <location>
        <begin position="269"/>
        <end position="278"/>
    </location>
</feature>
<keyword evidence="2" id="KW-0472">Membrane</keyword>
<keyword evidence="4" id="KW-1185">Reference proteome</keyword>
<evidence type="ECO:0000313" key="4">
    <source>
        <dbReference type="Proteomes" id="UP000070133"/>
    </source>
</evidence>
<feature type="transmembrane region" description="Helical" evidence="2">
    <location>
        <begin position="207"/>
        <end position="234"/>
    </location>
</feature>
<evidence type="ECO:0000313" key="3">
    <source>
        <dbReference type="EMBL" id="KXS96714.1"/>
    </source>
</evidence>
<dbReference type="OrthoDB" id="5404940at2759"/>